<keyword evidence="3" id="KW-1185">Reference proteome</keyword>
<gene>
    <name evidence="2" type="ORF">GBG18_04785</name>
    <name evidence="1" type="ORF">GBG19_07235</name>
</gene>
<reference evidence="3 4" key="1">
    <citation type="submission" date="2019-10" db="EMBL/GenBank/DDBJ databases">
        <title>Poseidonibacter ostreae sp. nov., isolated from the gut of the Ostrea denselamellosa.</title>
        <authorList>
            <person name="Choi A."/>
        </authorList>
    </citation>
    <scope>NUCLEOTIDE SEQUENCE [LARGE SCALE GENOMIC DNA]</scope>
    <source>
        <strain evidence="1 4">SJOD-M-33</strain>
        <strain evidence="2 3">SJOD-M-5</strain>
    </source>
</reference>
<dbReference type="Proteomes" id="UP000472839">
    <property type="component" value="Unassembled WGS sequence"/>
</dbReference>
<organism evidence="1 4">
    <name type="scientific">Poseidonibacter ostreae</name>
    <dbReference type="NCBI Taxonomy" id="2654171"/>
    <lineage>
        <taxon>Bacteria</taxon>
        <taxon>Pseudomonadati</taxon>
        <taxon>Campylobacterota</taxon>
        <taxon>Epsilonproteobacteria</taxon>
        <taxon>Campylobacterales</taxon>
        <taxon>Arcobacteraceae</taxon>
        <taxon>Poseidonibacter</taxon>
    </lineage>
</organism>
<dbReference type="AlphaFoldDB" id="A0A6L4WVI2"/>
<dbReference type="EMBL" id="WFKJ01000010">
    <property type="protein sequence ID" value="KAB7891907.1"/>
    <property type="molecule type" value="Genomic_DNA"/>
</dbReference>
<dbReference type="RefSeq" id="WP_152188892.1">
    <property type="nucleotide sequence ID" value="NZ_WFKI01000028.1"/>
</dbReference>
<sequence>MIEEFYLHTSTVNPNNERTQLIDGVIHVYVDKNKNDEVQYKINSDYIQWNCPKIENDIFLTEKVINMEMFIFN</sequence>
<accession>A0A6L4WVI2</accession>
<evidence type="ECO:0000313" key="2">
    <source>
        <dbReference type="EMBL" id="KAB7891907.1"/>
    </source>
</evidence>
<comment type="caution">
    <text evidence="1">The sequence shown here is derived from an EMBL/GenBank/DDBJ whole genome shotgun (WGS) entry which is preliminary data.</text>
</comment>
<name>A0A6L4WVI2_9BACT</name>
<dbReference type="Proteomes" id="UP000461010">
    <property type="component" value="Unassembled WGS sequence"/>
</dbReference>
<evidence type="ECO:0000313" key="4">
    <source>
        <dbReference type="Proteomes" id="UP000472839"/>
    </source>
</evidence>
<protein>
    <submittedName>
        <fullName evidence="1">Uncharacterized protein</fullName>
    </submittedName>
</protein>
<dbReference type="EMBL" id="WFKK01000018">
    <property type="protein sequence ID" value="KAB7888974.1"/>
    <property type="molecule type" value="Genomic_DNA"/>
</dbReference>
<evidence type="ECO:0000313" key="3">
    <source>
        <dbReference type="Proteomes" id="UP000461010"/>
    </source>
</evidence>
<proteinExistence type="predicted"/>
<evidence type="ECO:0000313" key="1">
    <source>
        <dbReference type="EMBL" id="KAB7888974.1"/>
    </source>
</evidence>